<dbReference type="Pfam" id="PF02310">
    <property type="entry name" value="B12-binding"/>
    <property type="match status" value="1"/>
</dbReference>
<dbReference type="InterPro" id="IPR007197">
    <property type="entry name" value="rSAM"/>
</dbReference>
<organism evidence="10">
    <name type="scientific">marine sediment metagenome</name>
    <dbReference type="NCBI Taxonomy" id="412755"/>
    <lineage>
        <taxon>unclassified sequences</taxon>
        <taxon>metagenomes</taxon>
        <taxon>ecological metagenomes</taxon>
    </lineage>
</organism>
<keyword evidence="4" id="KW-0949">S-adenosyl-L-methionine</keyword>
<evidence type="ECO:0000259" key="9">
    <source>
        <dbReference type="PROSITE" id="PS51918"/>
    </source>
</evidence>
<dbReference type="InterPro" id="IPR006158">
    <property type="entry name" value="Cobalamin-bd"/>
</dbReference>
<comment type="caution">
    <text evidence="10">The sequence shown here is derived from an EMBL/GenBank/DDBJ whole genome shotgun (WGS) entry which is preliminary data.</text>
</comment>
<keyword evidence="3" id="KW-0808">Transferase</keyword>
<dbReference type="InterPro" id="IPR058240">
    <property type="entry name" value="rSAM_sf"/>
</dbReference>
<dbReference type="Pfam" id="PF04055">
    <property type="entry name" value="Radical_SAM"/>
    <property type="match status" value="1"/>
</dbReference>
<keyword evidence="5" id="KW-0479">Metal-binding</keyword>
<dbReference type="SUPFAM" id="SSF52242">
    <property type="entry name" value="Cobalamin (vitamin B12)-binding domain"/>
    <property type="match status" value="1"/>
</dbReference>
<evidence type="ECO:0000256" key="3">
    <source>
        <dbReference type="ARBA" id="ARBA00022679"/>
    </source>
</evidence>
<dbReference type="GO" id="GO:0005829">
    <property type="term" value="C:cytosol"/>
    <property type="evidence" value="ECO:0007669"/>
    <property type="project" value="TreeGrafter"/>
</dbReference>
<protein>
    <submittedName>
        <fullName evidence="10">Uncharacterized protein</fullName>
    </submittedName>
</protein>
<dbReference type="GO" id="GO:0046872">
    <property type="term" value="F:metal ion binding"/>
    <property type="evidence" value="ECO:0007669"/>
    <property type="project" value="UniProtKB-KW"/>
</dbReference>
<dbReference type="SUPFAM" id="SSF102114">
    <property type="entry name" value="Radical SAM enzymes"/>
    <property type="match status" value="1"/>
</dbReference>
<evidence type="ECO:0000256" key="6">
    <source>
        <dbReference type="ARBA" id="ARBA00023004"/>
    </source>
</evidence>
<dbReference type="CDD" id="cd01335">
    <property type="entry name" value="Radical_SAM"/>
    <property type="match status" value="1"/>
</dbReference>
<dbReference type="SFLD" id="SFLDG01123">
    <property type="entry name" value="methyltransferase_(Class_B)"/>
    <property type="match status" value="1"/>
</dbReference>
<sequence>MKVLFFSAPRPPSNKTAMHMGGGRPPMGLAYLSAYLKQFGHESKIIDLYHFGGGHVGDLARSKTAICWVQDNSNPVDIFEEIENYNPDYIGMYLGTVSFYEGLKIAKKIRLKYPDLPFMVGGPHATELPESLLGKFDYIVCGEGEKAVLDIIADKSQKGIVVGEMINDLDSLPLPDYSHFVKKSYNWKLEMFEDNIEPVITINSTRGCPFSCMFCGVANTRFRGLSARVLVNYISSLQSQFGAKGIYFREDNFTIKSKRVEDFCNLLLSENMNIKWACESRVKNLSPHLIEKMAKSGCVGLYIGVESGSDRMLEYIKKGETRKDFIEKMPIFHANGIRTYTTWIYGLPSETEKDREMSDRFCEVLNPTEIDKFVYLGQPGSDFYKILDMTREYELKEPNGIFYIRGFIPLAKRIYGNDDPRVEFVEDLYSKYKVKPGPLKPYYINKDMYLNMSTKKIRKQLSEKT</sequence>
<dbReference type="SFLD" id="SFLDS00029">
    <property type="entry name" value="Radical_SAM"/>
    <property type="match status" value="1"/>
</dbReference>
<feature type="domain" description="Radical SAM core" evidence="9">
    <location>
        <begin position="194"/>
        <end position="417"/>
    </location>
</feature>
<keyword evidence="6" id="KW-0408">Iron</keyword>
<dbReference type="InterPro" id="IPR023404">
    <property type="entry name" value="rSAM_horseshoe"/>
</dbReference>
<keyword evidence="7" id="KW-0411">Iron-sulfur</keyword>
<evidence type="ECO:0000313" key="10">
    <source>
        <dbReference type="EMBL" id="KKN13252.1"/>
    </source>
</evidence>
<dbReference type="Gene3D" id="3.40.50.280">
    <property type="entry name" value="Cobalamin-binding domain"/>
    <property type="match status" value="1"/>
</dbReference>
<dbReference type="CDD" id="cd02068">
    <property type="entry name" value="radical_SAM_B12_BD"/>
    <property type="match status" value="1"/>
</dbReference>
<evidence type="ECO:0000256" key="5">
    <source>
        <dbReference type="ARBA" id="ARBA00022723"/>
    </source>
</evidence>
<dbReference type="Gene3D" id="3.80.30.20">
    <property type="entry name" value="tm_1862 like domain"/>
    <property type="match status" value="1"/>
</dbReference>
<feature type="domain" description="B12-binding" evidence="8">
    <location>
        <begin position="11"/>
        <end position="162"/>
    </location>
</feature>
<dbReference type="EMBL" id="LAZR01003942">
    <property type="protein sequence ID" value="KKN13252.1"/>
    <property type="molecule type" value="Genomic_DNA"/>
</dbReference>
<dbReference type="GO" id="GO:0031419">
    <property type="term" value="F:cobalamin binding"/>
    <property type="evidence" value="ECO:0007669"/>
    <property type="project" value="InterPro"/>
</dbReference>
<dbReference type="InterPro" id="IPR034466">
    <property type="entry name" value="Methyltransferase_Class_B"/>
</dbReference>
<keyword evidence="2" id="KW-0489">Methyltransferase</keyword>
<dbReference type="PANTHER" id="PTHR43409">
    <property type="entry name" value="ANAEROBIC MAGNESIUM-PROTOPORPHYRIN IX MONOMETHYL ESTER CYCLASE-RELATED"/>
    <property type="match status" value="1"/>
</dbReference>
<evidence type="ECO:0000256" key="2">
    <source>
        <dbReference type="ARBA" id="ARBA00022603"/>
    </source>
</evidence>
<dbReference type="AlphaFoldDB" id="A0A0F9NMH4"/>
<dbReference type="InterPro" id="IPR006638">
    <property type="entry name" value="Elp3/MiaA/NifB-like_rSAM"/>
</dbReference>
<dbReference type="GO" id="GO:0051539">
    <property type="term" value="F:4 iron, 4 sulfur cluster binding"/>
    <property type="evidence" value="ECO:0007669"/>
    <property type="project" value="UniProtKB-KW"/>
</dbReference>
<evidence type="ECO:0000259" key="8">
    <source>
        <dbReference type="PROSITE" id="PS51332"/>
    </source>
</evidence>
<proteinExistence type="predicted"/>
<dbReference type="PROSITE" id="PS51918">
    <property type="entry name" value="RADICAL_SAM"/>
    <property type="match status" value="1"/>
</dbReference>
<reference evidence="10" key="1">
    <citation type="journal article" date="2015" name="Nature">
        <title>Complex archaea that bridge the gap between prokaryotes and eukaryotes.</title>
        <authorList>
            <person name="Spang A."/>
            <person name="Saw J.H."/>
            <person name="Jorgensen S.L."/>
            <person name="Zaremba-Niedzwiedzka K."/>
            <person name="Martijn J."/>
            <person name="Lind A.E."/>
            <person name="van Eijk R."/>
            <person name="Schleper C."/>
            <person name="Guy L."/>
            <person name="Ettema T.J."/>
        </authorList>
    </citation>
    <scope>NUCLEOTIDE SEQUENCE</scope>
</reference>
<dbReference type="PROSITE" id="PS51332">
    <property type="entry name" value="B12_BINDING"/>
    <property type="match status" value="1"/>
</dbReference>
<comment type="cofactor">
    <cofactor evidence="1">
        <name>[4Fe-4S] cluster</name>
        <dbReference type="ChEBI" id="CHEBI:49883"/>
    </cofactor>
</comment>
<dbReference type="SMART" id="SM00729">
    <property type="entry name" value="Elp3"/>
    <property type="match status" value="1"/>
</dbReference>
<evidence type="ECO:0000256" key="1">
    <source>
        <dbReference type="ARBA" id="ARBA00001966"/>
    </source>
</evidence>
<accession>A0A0F9NMH4</accession>
<name>A0A0F9NMH4_9ZZZZ</name>
<dbReference type="GO" id="GO:0003824">
    <property type="term" value="F:catalytic activity"/>
    <property type="evidence" value="ECO:0007669"/>
    <property type="project" value="InterPro"/>
</dbReference>
<dbReference type="PANTHER" id="PTHR43409:SF7">
    <property type="entry name" value="BLL1977 PROTEIN"/>
    <property type="match status" value="1"/>
</dbReference>
<dbReference type="SFLD" id="SFLDG01082">
    <property type="entry name" value="B12-binding_domain_containing"/>
    <property type="match status" value="1"/>
</dbReference>
<evidence type="ECO:0000256" key="4">
    <source>
        <dbReference type="ARBA" id="ARBA00022691"/>
    </source>
</evidence>
<dbReference type="InterPro" id="IPR036724">
    <property type="entry name" value="Cobalamin-bd_sf"/>
</dbReference>
<dbReference type="InterPro" id="IPR051198">
    <property type="entry name" value="BchE-like"/>
</dbReference>
<evidence type="ECO:0000256" key="7">
    <source>
        <dbReference type="ARBA" id="ARBA00023014"/>
    </source>
</evidence>
<gene>
    <name evidence="10" type="ORF">LCGC14_1008260</name>
</gene>